<dbReference type="Proteomes" id="UP000216991">
    <property type="component" value="Unassembled WGS sequence"/>
</dbReference>
<comment type="caution">
    <text evidence="1">The sequence shown here is derived from an EMBL/GenBank/DDBJ whole genome shotgun (WGS) entry which is preliminary data.</text>
</comment>
<gene>
    <name evidence="1" type="ORF">CHU93_04540</name>
</gene>
<protein>
    <submittedName>
        <fullName evidence="1">Uncharacterized protein</fullName>
    </submittedName>
</protein>
<proteinExistence type="predicted"/>
<evidence type="ECO:0000313" key="1">
    <source>
        <dbReference type="EMBL" id="OYQ31237.1"/>
    </source>
</evidence>
<evidence type="ECO:0000313" key="2">
    <source>
        <dbReference type="Proteomes" id="UP000216991"/>
    </source>
</evidence>
<dbReference type="EMBL" id="NOXT01000088">
    <property type="protein sequence ID" value="OYQ31237.1"/>
    <property type="molecule type" value="Genomic_DNA"/>
</dbReference>
<sequence>MPITALPTPPSRTDAANFSARADAFLGALPTFGSEANALAVEVNGYATNAAASAATAVNAPGTSATSTTSLAISTGSKSLTVQTGKAFVVGQWVTITSTATPTNWMHGQITAYTSGTGALVVNVAMVGGSGTIAAWAVALSAPSVSGNAVLTTSTYADPAWLTALAGSKITGTVAIANGGTGAADAATARSNLGLAIGSDVQGYSANLASWSGRSVPSGAVVGTTDSQTLSNKTISGAATGSTVNDAGGSAWSIGFREVPQNVQSASYQLVAPDNGKHIYSLNSAAQTITVPPNGTVGFPLGTTITIINNGGSAITIAQGSSVTLCQAGTTSTGNRTLAVRGLATLIKVETNVWFVSGTGIS</sequence>
<reference evidence="1 2" key="1">
    <citation type="submission" date="2017-07" db="EMBL/GenBank/DDBJ databases">
        <title>Sandarakinorhabdus cyanobacteriorum sp. nov., a novel bacterium isolated from cyanobacterial aggregates in a eutrophic lake.</title>
        <authorList>
            <person name="Cai H."/>
        </authorList>
    </citation>
    <scope>NUCLEOTIDE SEQUENCE [LARGE SCALE GENOMIC DNA]</scope>
    <source>
        <strain evidence="1 2">TH057</strain>
    </source>
</reference>
<dbReference type="OrthoDB" id="7597272at2"/>
<dbReference type="AlphaFoldDB" id="A0A255YPU1"/>
<accession>A0A255YPU1</accession>
<name>A0A255YPU1_9SPHN</name>
<dbReference type="RefSeq" id="WP_094472968.1">
    <property type="nucleotide sequence ID" value="NZ_NOXT01000088.1"/>
</dbReference>
<keyword evidence="2" id="KW-1185">Reference proteome</keyword>
<organism evidence="1 2">
    <name type="scientific">Sandarakinorhabdus cyanobacteriorum</name>
    <dbReference type="NCBI Taxonomy" id="1981098"/>
    <lineage>
        <taxon>Bacteria</taxon>
        <taxon>Pseudomonadati</taxon>
        <taxon>Pseudomonadota</taxon>
        <taxon>Alphaproteobacteria</taxon>
        <taxon>Sphingomonadales</taxon>
        <taxon>Sphingosinicellaceae</taxon>
        <taxon>Sandarakinorhabdus</taxon>
    </lineage>
</organism>